<evidence type="ECO:0000313" key="3">
    <source>
        <dbReference type="Proteomes" id="UP000030690"/>
    </source>
</evidence>
<sequence length="256" mass="30838">MDKTNIKNVAGEKNKELLETPESDNLDRNVFETLKNVFLEEQENNKRKYEELSDHLDKMKTYFDEKINSLKNNTHENFEELKYYLDNLNKKNKDTISESNTFQENIDAIQNDISKLKKDKEENTNLIKSSIRTYFDKMKNTLNLMNTHIEKVKEEFTNYKENNEIENRKKNIEILQLINEENETLRKSMEVSLNNVNNDIKDVKEHITNFKEYVEKRIKDINNIMDMNRKEIDEKIEHICMNQKKLMGDFYPYKKN</sequence>
<evidence type="ECO:0000313" key="2">
    <source>
        <dbReference type="EMBL" id="ETW15913.1"/>
    </source>
</evidence>
<gene>
    <name evidence="2" type="ORF">PFFVO_05154</name>
</gene>
<dbReference type="SMR" id="A0A024UYR6"/>
<proteinExistence type="predicted"/>
<reference evidence="2 3" key="2">
    <citation type="submission" date="2013-02" db="EMBL/GenBank/DDBJ databases">
        <title>The Genome Sequence of Plasmodium falciparum Vietnam Oak-Knoll (FVO).</title>
        <authorList>
            <consortium name="The Broad Institute Genome Sequencing Platform"/>
            <consortium name="The Broad Institute Genome Sequencing Center for Infectious Disease"/>
            <person name="Neafsey D."/>
            <person name="Cheeseman I."/>
            <person name="Volkman S."/>
            <person name="Adams J."/>
            <person name="Walker B."/>
            <person name="Young S.K."/>
            <person name="Zeng Q."/>
            <person name="Gargeya S."/>
            <person name="Fitzgerald M."/>
            <person name="Haas B."/>
            <person name="Abouelleil A."/>
            <person name="Alvarado L."/>
            <person name="Arachchi H.M."/>
            <person name="Berlin A.M."/>
            <person name="Chapman S.B."/>
            <person name="Dewar J."/>
            <person name="Goldberg J."/>
            <person name="Griggs A."/>
            <person name="Gujja S."/>
            <person name="Hansen M."/>
            <person name="Howarth C."/>
            <person name="Imamovic A."/>
            <person name="Larimer J."/>
            <person name="McCowan C."/>
            <person name="Murphy C."/>
            <person name="Neiman D."/>
            <person name="Pearson M."/>
            <person name="Priest M."/>
            <person name="Roberts A."/>
            <person name="Saif S."/>
            <person name="Shea T."/>
            <person name="Sisk P."/>
            <person name="Sykes S."/>
            <person name="Wortman J."/>
            <person name="Nusbaum C."/>
            <person name="Birren B."/>
        </authorList>
    </citation>
    <scope>NUCLEOTIDE SEQUENCE [LARGE SCALE GENOMIC DNA]</scope>
    <source>
        <strain evidence="3">Vietnam Oak-Knoll (FVO)</strain>
    </source>
</reference>
<dbReference type="OrthoDB" id="372408at2759"/>
<feature type="coiled-coil region" evidence="1">
    <location>
        <begin position="85"/>
        <end position="169"/>
    </location>
</feature>
<name>A0A024UYR6_PLAFA</name>
<organism evidence="2 3">
    <name type="scientific">Plasmodium falciparum Vietnam Oak-Knoll</name>
    <name type="common">FVO</name>
    <dbReference type="NCBI Taxonomy" id="1036723"/>
    <lineage>
        <taxon>Eukaryota</taxon>
        <taxon>Sar</taxon>
        <taxon>Alveolata</taxon>
        <taxon>Apicomplexa</taxon>
        <taxon>Aconoidasida</taxon>
        <taxon>Haemosporida</taxon>
        <taxon>Plasmodiidae</taxon>
        <taxon>Plasmodium</taxon>
        <taxon>Plasmodium (Laverania)</taxon>
    </lineage>
</organism>
<keyword evidence="1" id="KW-0175">Coiled coil</keyword>
<accession>A0A024UYR6</accession>
<protein>
    <submittedName>
        <fullName evidence="2">Uncharacterized protein</fullName>
    </submittedName>
</protein>
<dbReference type="EMBL" id="KI925151">
    <property type="protein sequence ID" value="ETW15913.1"/>
    <property type="molecule type" value="Genomic_DNA"/>
</dbReference>
<dbReference type="Proteomes" id="UP000030690">
    <property type="component" value="Unassembled WGS sequence"/>
</dbReference>
<evidence type="ECO:0000256" key="1">
    <source>
        <dbReference type="SAM" id="Coils"/>
    </source>
</evidence>
<dbReference type="AlphaFoldDB" id="A0A024UYR6"/>
<reference evidence="2 3" key="1">
    <citation type="submission" date="2013-02" db="EMBL/GenBank/DDBJ databases">
        <title>The Genome Annotation of Plasmodium falciparum Vietnam Oak-Knoll (FVO).</title>
        <authorList>
            <consortium name="The Broad Institute Genome Sequencing Platform"/>
            <consortium name="The Broad Institute Genome Sequencing Center for Infectious Disease"/>
            <person name="Neafsey D."/>
            <person name="Hoffman S."/>
            <person name="Volkman S."/>
            <person name="Rosenthal P."/>
            <person name="Walker B."/>
            <person name="Young S.K."/>
            <person name="Zeng Q."/>
            <person name="Gargeya S."/>
            <person name="Fitzgerald M."/>
            <person name="Haas B."/>
            <person name="Abouelleil A."/>
            <person name="Allen A.W."/>
            <person name="Alvarado L."/>
            <person name="Arachchi H.M."/>
            <person name="Berlin A.M."/>
            <person name="Chapman S.B."/>
            <person name="Gainer-Dewar J."/>
            <person name="Goldberg J."/>
            <person name="Griggs A."/>
            <person name="Gujja S."/>
            <person name="Hansen M."/>
            <person name="Howarth C."/>
            <person name="Imamovic A."/>
            <person name="Ireland A."/>
            <person name="Larimer J."/>
            <person name="McCowan C."/>
            <person name="Murphy C."/>
            <person name="Pearson M."/>
            <person name="Poon T.W."/>
            <person name="Priest M."/>
            <person name="Roberts A."/>
            <person name="Saif S."/>
            <person name="Shea T."/>
            <person name="Sisk P."/>
            <person name="Sykes S."/>
            <person name="Wortman J."/>
            <person name="Nusbaum C."/>
            <person name="Birren B."/>
        </authorList>
    </citation>
    <scope>NUCLEOTIDE SEQUENCE [LARGE SCALE GENOMIC DNA]</scope>
    <source>
        <strain evidence="3">Vietnam Oak-Knoll (FVO)</strain>
    </source>
</reference>